<dbReference type="Proteomes" id="UP000758168">
    <property type="component" value="Unassembled WGS sequence"/>
</dbReference>
<evidence type="ECO:0000313" key="2">
    <source>
        <dbReference type="EMBL" id="MBP2417470.1"/>
    </source>
</evidence>
<dbReference type="InterPro" id="IPR013022">
    <property type="entry name" value="Xyl_isomerase-like_TIM-brl"/>
</dbReference>
<gene>
    <name evidence="2" type="ORF">JOF54_002392</name>
</gene>
<proteinExistence type="predicted"/>
<keyword evidence="3" id="KW-1185">Reference proteome</keyword>
<sequence length="283" mass="30010">MPDAAPAPTVTPATKALHTWSLFRTLDRYVAPGSMPLGGLPESTGPAPDLLALPAGLAAHGYGSAQLCHFYLSRRDPAYLGELRAAFADAGVVLECLLVDDGDLAHPADGDAQRDWVSGWLEAAELLGATRARVVAGKQDPEEATLAASARRLRELADRHPDLALVTENWHALLPDAASALDLLARTEGRVGLLLDLGNWKGPDRHAQLAAVADRAETCQAKVRTEPDGRLDLDEYRTCLQILADAGYAGPLAMVHDGPDPDEWGRLDDAHAVVRSVFGSAGA</sequence>
<dbReference type="RefSeq" id="WP_210056053.1">
    <property type="nucleotide sequence ID" value="NZ_BAAAMH010000003.1"/>
</dbReference>
<dbReference type="GO" id="GO:0016853">
    <property type="term" value="F:isomerase activity"/>
    <property type="evidence" value="ECO:0007669"/>
    <property type="project" value="UniProtKB-KW"/>
</dbReference>
<organism evidence="2 3">
    <name type="scientific">Microlunatus capsulatus</name>
    <dbReference type="NCBI Taxonomy" id="99117"/>
    <lineage>
        <taxon>Bacteria</taxon>
        <taxon>Bacillati</taxon>
        <taxon>Actinomycetota</taxon>
        <taxon>Actinomycetes</taxon>
        <taxon>Propionibacteriales</taxon>
        <taxon>Propionibacteriaceae</taxon>
        <taxon>Microlunatus</taxon>
    </lineage>
</organism>
<evidence type="ECO:0000313" key="3">
    <source>
        <dbReference type="Proteomes" id="UP000758168"/>
    </source>
</evidence>
<dbReference type="EMBL" id="JAGIOB010000001">
    <property type="protein sequence ID" value="MBP2417470.1"/>
    <property type="molecule type" value="Genomic_DNA"/>
</dbReference>
<name>A0ABS4Z9N9_9ACTN</name>
<feature type="domain" description="Xylose isomerase-like TIM barrel" evidence="1">
    <location>
        <begin position="57"/>
        <end position="254"/>
    </location>
</feature>
<comment type="caution">
    <text evidence="2">The sequence shown here is derived from an EMBL/GenBank/DDBJ whole genome shotgun (WGS) entry which is preliminary data.</text>
</comment>
<dbReference type="PANTHER" id="PTHR12110">
    <property type="entry name" value="HYDROXYPYRUVATE ISOMERASE"/>
    <property type="match status" value="1"/>
</dbReference>
<dbReference type="InterPro" id="IPR050312">
    <property type="entry name" value="IolE/XylAMocC-like"/>
</dbReference>
<dbReference type="Gene3D" id="3.20.20.150">
    <property type="entry name" value="Divalent-metal-dependent TIM barrel enzymes"/>
    <property type="match status" value="1"/>
</dbReference>
<dbReference type="SUPFAM" id="SSF51658">
    <property type="entry name" value="Xylose isomerase-like"/>
    <property type="match status" value="1"/>
</dbReference>
<protein>
    <submittedName>
        <fullName evidence="2">Sugar phosphate isomerase/epimerase</fullName>
    </submittedName>
</protein>
<dbReference type="Pfam" id="PF01261">
    <property type="entry name" value="AP_endonuc_2"/>
    <property type="match status" value="1"/>
</dbReference>
<keyword evidence="2" id="KW-0413">Isomerase</keyword>
<reference evidence="2 3" key="1">
    <citation type="submission" date="2021-03" db="EMBL/GenBank/DDBJ databases">
        <title>Sequencing the genomes of 1000 actinobacteria strains.</title>
        <authorList>
            <person name="Klenk H.-P."/>
        </authorList>
    </citation>
    <scope>NUCLEOTIDE SEQUENCE [LARGE SCALE GENOMIC DNA]</scope>
    <source>
        <strain evidence="2 3">DSM 12936</strain>
    </source>
</reference>
<dbReference type="InterPro" id="IPR036237">
    <property type="entry name" value="Xyl_isomerase-like_sf"/>
</dbReference>
<evidence type="ECO:0000259" key="1">
    <source>
        <dbReference type="Pfam" id="PF01261"/>
    </source>
</evidence>
<accession>A0ABS4Z9N9</accession>